<name>A0A1X4NQX7_9RHOB</name>
<organism evidence="2 3">
    <name type="scientific">Marivita geojedonensis</name>
    <dbReference type="NCBI Taxonomy" id="1123756"/>
    <lineage>
        <taxon>Bacteria</taxon>
        <taxon>Pseudomonadati</taxon>
        <taxon>Pseudomonadota</taxon>
        <taxon>Alphaproteobacteria</taxon>
        <taxon>Rhodobacterales</taxon>
        <taxon>Roseobacteraceae</taxon>
        <taxon>Marivita</taxon>
    </lineage>
</organism>
<protein>
    <submittedName>
        <fullName evidence="2">Membrane protein</fullName>
    </submittedName>
</protein>
<dbReference type="EMBL" id="JFKC01000001">
    <property type="protein sequence ID" value="OSQ53392.1"/>
    <property type="molecule type" value="Genomic_DNA"/>
</dbReference>
<feature type="transmembrane region" description="Helical" evidence="1">
    <location>
        <begin position="187"/>
        <end position="215"/>
    </location>
</feature>
<sequence length="236" mass="25985">MEWFDRLSLFTTLDAVGLGFLLFCWVACSFVVENAPKSFQSTSQIMAEFRRDWMRTFLQRDPRIFDSQIISSLRQGTAFFASASMIAIGGGFALLGNAERLRGVAQDLTLESDPIFLLEVKLLVLLLFAANAFLKFVWSHRLFGYCSVIMAAVPNDPNDPKALPMALQAGELNVTAARGYNRGLRSVYFGIASSAWLLGAGPLILATLVTLLVILRREFASQSRQVLLHGAPGAET</sequence>
<keyword evidence="3" id="KW-1185">Reference proteome</keyword>
<dbReference type="AlphaFoldDB" id="A0A1X4NQX7"/>
<dbReference type="OrthoDB" id="9806874at2"/>
<keyword evidence="1" id="KW-0472">Membrane</keyword>
<feature type="transmembrane region" description="Helical" evidence="1">
    <location>
        <begin position="115"/>
        <end position="134"/>
    </location>
</feature>
<evidence type="ECO:0000313" key="3">
    <source>
        <dbReference type="Proteomes" id="UP000193926"/>
    </source>
</evidence>
<evidence type="ECO:0000256" key="1">
    <source>
        <dbReference type="SAM" id="Phobius"/>
    </source>
</evidence>
<feature type="transmembrane region" description="Helical" evidence="1">
    <location>
        <begin position="77"/>
        <end position="95"/>
    </location>
</feature>
<accession>A0A1X4NQX7</accession>
<dbReference type="STRING" id="1123756.MGEO_02290"/>
<evidence type="ECO:0000313" key="2">
    <source>
        <dbReference type="EMBL" id="OSQ53392.1"/>
    </source>
</evidence>
<dbReference type="InterPro" id="IPR006747">
    <property type="entry name" value="DUF599"/>
</dbReference>
<gene>
    <name evidence="2" type="ORF">MGEO_02290</name>
</gene>
<proteinExistence type="predicted"/>
<comment type="caution">
    <text evidence="2">The sequence shown here is derived from an EMBL/GenBank/DDBJ whole genome shotgun (WGS) entry which is preliminary data.</text>
</comment>
<dbReference type="Pfam" id="PF04654">
    <property type="entry name" value="DUF599"/>
    <property type="match status" value="1"/>
</dbReference>
<dbReference type="RefSeq" id="WP_085635065.1">
    <property type="nucleotide sequence ID" value="NZ_JFKC01000001.1"/>
</dbReference>
<feature type="transmembrane region" description="Helical" evidence="1">
    <location>
        <begin position="7"/>
        <end position="32"/>
    </location>
</feature>
<keyword evidence="1" id="KW-1133">Transmembrane helix</keyword>
<reference evidence="2 3" key="1">
    <citation type="submission" date="2014-03" db="EMBL/GenBank/DDBJ databases">
        <title>The draft genome sequence of Marivita geojedonensis KCTC 23882.</title>
        <authorList>
            <person name="Lai Q."/>
            <person name="Shao Z."/>
        </authorList>
    </citation>
    <scope>NUCLEOTIDE SEQUENCE [LARGE SCALE GENOMIC DNA]</scope>
    <source>
        <strain evidence="2 3">DPG-138</strain>
    </source>
</reference>
<keyword evidence="1" id="KW-0812">Transmembrane</keyword>
<dbReference type="Proteomes" id="UP000193926">
    <property type="component" value="Unassembled WGS sequence"/>
</dbReference>